<protein>
    <submittedName>
        <fullName evidence="3">Uncharacterized protein</fullName>
    </submittedName>
</protein>
<gene>
    <name evidence="3" type="ORF">ACFSX5_12580</name>
</gene>
<keyword evidence="2" id="KW-0812">Transmembrane</keyword>
<dbReference type="Proteomes" id="UP001597521">
    <property type="component" value="Unassembled WGS sequence"/>
</dbReference>
<evidence type="ECO:0000313" key="4">
    <source>
        <dbReference type="Proteomes" id="UP001597521"/>
    </source>
</evidence>
<comment type="caution">
    <text evidence="3">The sequence shown here is derived from an EMBL/GenBank/DDBJ whole genome shotgun (WGS) entry which is preliminary data.</text>
</comment>
<dbReference type="RefSeq" id="WP_386833863.1">
    <property type="nucleotide sequence ID" value="NZ_JBHUNP010000001.1"/>
</dbReference>
<evidence type="ECO:0000256" key="1">
    <source>
        <dbReference type="SAM" id="MobiDB-lite"/>
    </source>
</evidence>
<accession>A0ABW5QM29</accession>
<reference evidence="4" key="1">
    <citation type="journal article" date="2019" name="Int. J. Syst. Evol. Microbiol.">
        <title>The Global Catalogue of Microorganisms (GCM) 10K type strain sequencing project: providing services to taxonomists for standard genome sequencing and annotation.</title>
        <authorList>
            <consortium name="The Broad Institute Genomics Platform"/>
            <consortium name="The Broad Institute Genome Sequencing Center for Infectious Disease"/>
            <person name="Wu L."/>
            <person name="Ma J."/>
        </authorList>
    </citation>
    <scope>NUCLEOTIDE SEQUENCE [LARGE SCALE GENOMIC DNA]</scope>
    <source>
        <strain evidence="4">CCM 7427</strain>
    </source>
</reference>
<dbReference type="EMBL" id="JBHUNP010000001">
    <property type="protein sequence ID" value="MFD2648627.1"/>
    <property type="molecule type" value="Genomic_DNA"/>
</dbReference>
<organism evidence="3 4">
    <name type="scientific">Devosia albogilva</name>
    <dbReference type="NCBI Taxonomy" id="429726"/>
    <lineage>
        <taxon>Bacteria</taxon>
        <taxon>Pseudomonadati</taxon>
        <taxon>Pseudomonadota</taxon>
        <taxon>Alphaproteobacteria</taxon>
        <taxon>Hyphomicrobiales</taxon>
        <taxon>Devosiaceae</taxon>
        <taxon>Devosia</taxon>
    </lineage>
</organism>
<feature type="compositionally biased region" description="Low complexity" evidence="1">
    <location>
        <begin position="155"/>
        <end position="164"/>
    </location>
</feature>
<keyword evidence="4" id="KW-1185">Reference proteome</keyword>
<keyword evidence="2" id="KW-1133">Transmembrane helix</keyword>
<evidence type="ECO:0000313" key="3">
    <source>
        <dbReference type="EMBL" id="MFD2648627.1"/>
    </source>
</evidence>
<evidence type="ECO:0000256" key="2">
    <source>
        <dbReference type="SAM" id="Phobius"/>
    </source>
</evidence>
<feature type="transmembrane region" description="Helical" evidence="2">
    <location>
        <begin position="12"/>
        <end position="32"/>
    </location>
</feature>
<feature type="compositionally biased region" description="Low complexity" evidence="1">
    <location>
        <begin position="138"/>
        <end position="147"/>
    </location>
</feature>
<name>A0ABW5QM29_9HYPH</name>
<proteinExistence type="predicted"/>
<sequence length="164" mass="16858">MNTPEWIKPAAYGAVAGGIAVAIVGFMWGGWVTGGSAEARAQAAADTSRTDLAAAICVQNFLADEGARENLAEIKQFASASQQRTFIENGGWAVMPDSEAVARPTATLCARMLSGLEPIELPVVEDGEVIEEGEVTEGDVPAVAPQPVVEPPAAEPVGADPAAQ</sequence>
<keyword evidence="2" id="KW-0472">Membrane</keyword>
<feature type="region of interest" description="Disordered" evidence="1">
    <location>
        <begin position="136"/>
        <end position="164"/>
    </location>
</feature>